<dbReference type="Proteomes" id="UP001634747">
    <property type="component" value="Unassembled WGS sequence"/>
</dbReference>
<dbReference type="InterPro" id="IPR011051">
    <property type="entry name" value="RmlC_Cupin_sf"/>
</dbReference>
<comment type="caution">
    <text evidence="3">The sequence shown here is derived from an EMBL/GenBank/DDBJ whole genome shotgun (WGS) entry which is preliminary data.</text>
</comment>
<feature type="domain" description="Cupin type-2" evidence="2">
    <location>
        <begin position="266"/>
        <end position="336"/>
    </location>
</feature>
<accession>A0ABW9KKP5</accession>
<dbReference type="InterPro" id="IPR051610">
    <property type="entry name" value="GPI/OXD"/>
</dbReference>
<dbReference type="Pfam" id="PF07883">
    <property type="entry name" value="Cupin_2"/>
    <property type="match status" value="1"/>
</dbReference>
<protein>
    <submittedName>
        <fullName evidence="3">Cupin domain-containing protein</fullName>
    </submittedName>
</protein>
<dbReference type="Gene3D" id="2.60.120.10">
    <property type="entry name" value="Jelly Rolls"/>
    <property type="match status" value="2"/>
</dbReference>
<keyword evidence="4" id="KW-1185">Reference proteome</keyword>
<keyword evidence="1" id="KW-0479">Metal-binding</keyword>
<evidence type="ECO:0000256" key="1">
    <source>
        <dbReference type="ARBA" id="ARBA00022723"/>
    </source>
</evidence>
<dbReference type="InterPro" id="IPR014710">
    <property type="entry name" value="RmlC-like_jellyroll"/>
</dbReference>
<dbReference type="InterPro" id="IPR013096">
    <property type="entry name" value="Cupin_2"/>
</dbReference>
<reference evidence="3 4" key="1">
    <citation type="submission" date="2024-12" db="EMBL/GenBank/DDBJ databases">
        <authorList>
            <person name="Lee Y."/>
        </authorList>
    </citation>
    <scope>NUCLEOTIDE SEQUENCE [LARGE SCALE GENOMIC DNA]</scope>
    <source>
        <strain evidence="3 4">03SUJ4</strain>
    </source>
</reference>
<evidence type="ECO:0000313" key="3">
    <source>
        <dbReference type="EMBL" id="MFN2975174.1"/>
    </source>
</evidence>
<proteinExistence type="predicted"/>
<dbReference type="RefSeq" id="WP_263413293.1">
    <property type="nucleotide sequence ID" value="NZ_BAABBH010000001.1"/>
</dbReference>
<gene>
    <name evidence="3" type="ORF">ACK2TP_05310</name>
</gene>
<dbReference type="EMBL" id="JBJYXY010000001">
    <property type="protein sequence ID" value="MFN2975174.1"/>
    <property type="molecule type" value="Genomic_DNA"/>
</dbReference>
<dbReference type="SUPFAM" id="SSF51182">
    <property type="entry name" value="RmlC-like cupins"/>
    <property type="match status" value="1"/>
</dbReference>
<name>A0ABW9KKP5_9BACT</name>
<evidence type="ECO:0000259" key="2">
    <source>
        <dbReference type="Pfam" id="PF07883"/>
    </source>
</evidence>
<dbReference type="PANTHER" id="PTHR35848:SF6">
    <property type="entry name" value="CUPIN TYPE-2 DOMAIN-CONTAINING PROTEIN"/>
    <property type="match status" value="1"/>
</dbReference>
<dbReference type="PANTHER" id="PTHR35848">
    <property type="entry name" value="OXALATE-BINDING PROTEIN"/>
    <property type="match status" value="1"/>
</dbReference>
<evidence type="ECO:0000313" key="4">
    <source>
        <dbReference type="Proteomes" id="UP001634747"/>
    </source>
</evidence>
<sequence>MSAINPSAWTLEAMRERLVRYADLQACRTAFIDTRTPGSTEKENFTIIGPGVSESPDQHVHIREKHGFNIGGARQPFGCVNSQHSHDTAEVFVVHTGHWRLHFGPNKEDGSLDIGPGDVASVPIHMFRGFSKLDQGKGFLWMPLGQDDPGKVTWAPAVFKAAEDHGLKLAKGGKLIDTTSGNYELKEVELETPPSEAALEQLKTPSLEQLERCVVRAEQMVANPQSPLAGEGVEEAGVIVPQETPDHFPAGPIAGWWPHDFNLRRLTLQTGAYVPLHARKEVEVLFVQSGTVEVGWKNGDGEESLLMGAGDTLSMPVGVQHSFRNTSSAPAVLFVVRGTEQPQMPVFASAPIEELAGASA</sequence>
<organism evidence="3 4">
    <name type="scientific">Terriglobus aquaticus</name>
    <dbReference type="NCBI Taxonomy" id="940139"/>
    <lineage>
        <taxon>Bacteria</taxon>
        <taxon>Pseudomonadati</taxon>
        <taxon>Acidobacteriota</taxon>
        <taxon>Terriglobia</taxon>
        <taxon>Terriglobales</taxon>
        <taxon>Acidobacteriaceae</taxon>
        <taxon>Terriglobus</taxon>
    </lineage>
</organism>